<dbReference type="PANTHER" id="PTHR11533">
    <property type="entry name" value="PROTEASE M1 ZINC METALLOPROTEASE"/>
    <property type="match status" value="1"/>
</dbReference>
<evidence type="ECO:0008006" key="7">
    <source>
        <dbReference type="Google" id="ProtNLM"/>
    </source>
</evidence>
<dbReference type="Pfam" id="PF11838">
    <property type="entry name" value="ERAP1_C"/>
    <property type="match status" value="1"/>
</dbReference>
<proteinExistence type="inferred from homology"/>
<dbReference type="GO" id="GO:0042277">
    <property type="term" value="F:peptide binding"/>
    <property type="evidence" value="ECO:0007669"/>
    <property type="project" value="TreeGrafter"/>
</dbReference>
<accession>A0A8S1KRP3</accession>
<feature type="domain" description="Peptidase M1 membrane alanine aminopeptidase" evidence="2">
    <location>
        <begin position="243"/>
        <end position="444"/>
    </location>
</feature>
<dbReference type="GO" id="GO:0043171">
    <property type="term" value="P:peptide catabolic process"/>
    <property type="evidence" value="ECO:0007669"/>
    <property type="project" value="TreeGrafter"/>
</dbReference>
<dbReference type="InterPro" id="IPR045357">
    <property type="entry name" value="Aminopeptidase_N-like_N"/>
</dbReference>
<dbReference type="GO" id="GO:0008270">
    <property type="term" value="F:zinc ion binding"/>
    <property type="evidence" value="ECO:0007669"/>
    <property type="project" value="InterPro"/>
</dbReference>
<dbReference type="FunFam" id="2.60.40.1730:FF:000010">
    <property type="entry name" value="Putative aminopeptidase N"/>
    <property type="match status" value="1"/>
</dbReference>
<dbReference type="InterPro" id="IPR024571">
    <property type="entry name" value="ERAP1-like_C_dom"/>
</dbReference>
<dbReference type="Proteomes" id="UP000688137">
    <property type="component" value="Unassembled WGS sequence"/>
</dbReference>
<dbReference type="AlphaFoldDB" id="A0A8S1KRP3"/>
<evidence type="ECO:0000313" key="5">
    <source>
        <dbReference type="EMBL" id="CAD8058119.1"/>
    </source>
</evidence>
<evidence type="ECO:0000259" key="4">
    <source>
        <dbReference type="Pfam" id="PF17900"/>
    </source>
</evidence>
<dbReference type="GO" id="GO:0005737">
    <property type="term" value="C:cytoplasm"/>
    <property type="evidence" value="ECO:0007669"/>
    <property type="project" value="TreeGrafter"/>
</dbReference>
<dbReference type="GO" id="GO:0006508">
    <property type="term" value="P:proteolysis"/>
    <property type="evidence" value="ECO:0007669"/>
    <property type="project" value="InterPro"/>
</dbReference>
<keyword evidence="6" id="KW-1185">Reference proteome</keyword>
<feature type="domain" description="ERAP1-like C-terminal" evidence="3">
    <location>
        <begin position="529"/>
        <end position="817"/>
    </location>
</feature>
<dbReference type="GO" id="GO:0016020">
    <property type="term" value="C:membrane"/>
    <property type="evidence" value="ECO:0007669"/>
    <property type="project" value="TreeGrafter"/>
</dbReference>
<dbReference type="Pfam" id="PF01433">
    <property type="entry name" value="Peptidase_M1"/>
    <property type="match status" value="1"/>
</dbReference>
<gene>
    <name evidence="5" type="ORF">PPRIM_AZ9-3.1.T0270054</name>
</gene>
<sequence>MLTKQIAFKRSESLSQVDYKIYIELLKGKLYRGVIFISVQIHKSDGLLLDWQGGKLDGITVNGNAVEWKLENGFITLVGQENLQGLTEIRINFENEYSTTGYGLHSFIDSDDQQYLYSQCEPYHFSKIFPCFDQPDLKGTLKLIAQAPKEWKIISNEKKLEGNMQNVELAQVQQLGYIQHKDDYQIQEFQTTKKLSTYLYAIVAGPYEEIKCEQLHNGIEMSLFCRVSLKQYLQGDSNDIFKLTKDGMQYYEQLFQFPYPFSKYDQIFCPEYATGAMENAGAVTINDSQIFKEEVPIDQIAQRGNVLLHELSHMWFGDLVTMKWWDDLWLNESFAEFISHLCQSKVHNIPIDHWVEFLKSKIWGYITDQRNTTHPIFCDVQNTDQADNIFDGITYAKGAALLKQLFTMMGEQKFSQAMGQYFNKYQYSNTTLADFFGVLKEQFEGDYLLQWQQDWIMKAGLNLVELVSVNQNIYTFKQIATLKDLHPTLRNQMFKVGLYDQDGKELEVKLIQLNPVEETIIEFEHQNAFVLLNFDDGSFVKTSYSQQQANFFLKNLSNLSTINRVLVLRSIWDQVRDGLTSFTTFINGVLKSLLNETDDAVLQMVLEWCTGGVSFYCPIKHRQTFENELADVIIELLRKCPKENKNKRLILLDYLALWGTSQQNLEFLLQHINSDEAEFGFIGLSNGWRIIRNIFANLNIPKEQKWQLFEKWAQRDGTDEVRLQKRFLESLFNFDKLWEYFINYNKEESIQMVKEAMAAFNHQIHLEQLFNYEQKYFEILPTIFSTKSSEYAKEFYHSLYPINDNINSYIEYCEKTLLKSQNDILTKFLKESIDADQRRLKTYKFFLDPK</sequence>
<evidence type="ECO:0000259" key="2">
    <source>
        <dbReference type="Pfam" id="PF01433"/>
    </source>
</evidence>
<reference evidence="5" key="1">
    <citation type="submission" date="2021-01" db="EMBL/GenBank/DDBJ databases">
        <authorList>
            <consortium name="Genoscope - CEA"/>
            <person name="William W."/>
        </authorList>
    </citation>
    <scope>NUCLEOTIDE SEQUENCE</scope>
</reference>
<name>A0A8S1KRP3_PARPR</name>
<protein>
    <recommendedName>
        <fullName evidence="7">Aminopeptidase</fullName>
    </recommendedName>
</protein>
<dbReference type="GO" id="GO:0005615">
    <property type="term" value="C:extracellular space"/>
    <property type="evidence" value="ECO:0007669"/>
    <property type="project" value="TreeGrafter"/>
</dbReference>
<dbReference type="Pfam" id="PF17900">
    <property type="entry name" value="Peptidase_M1_N"/>
    <property type="match status" value="1"/>
</dbReference>
<evidence type="ECO:0000313" key="6">
    <source>
        <dbReference type="Proteomes" id="UP000688137"/>
    </source>
</evidence>
<dbReference type="FunFam" id="1.10.390.10:FF:000004">
    <property type="entry name" value="Aminopeptidase N"/>
    <property type="match status" value="1"/>
</dbReference>
<comment type="similarity">
    <text evidence="1">Belongs to the peptidase M1 family.</text>
</comment>
<organism evidence="5 6">
    <name type="scientific">Paramecium primaurelia</name>
    <dbReference type="NCBI Taxonomy" id="5886"/>
    <lineage>
        <taxon>Eukaryota</taxon>
        <taxon>Sar</taxon>
        <taxon>Alveolata</taxon>
        <taxon>Ciliophora</taxon>
        <taxon>Intramacronucleata</taxon>
        <taxon>Oligohymenophorea</taxon>
        <taxon>Peniculida</taxon>
        <taxon>Parameciidae</taxon>
        <taxon>Paramecium</taxon>
    </lineage>
</organism>
<dbReference type="GO" id="GO:0070006">
    <property type="term" value="F:metalloaminopeptidase activity"/>
    <property type="evidence" value="ECO:0007669"/>
    <property type="project" value="TreeGrafter"/>
</dbReference>
<dbReference type="PANTHER" id="PTHR11533:SF299">
    <property type="entry name" value="AMINOPEPTIDASE"/>
    <property type="match status" value="1"/>
</dbReference>
<evidence type="ECO:0000259" key="3">
    <source>
        <dbReference type="Pfam" id="PF11838"/>
    </source>
</evidence>
<dbReference type="InterPro" id="IPR050344">
    <property type="entry name" value="Peptidase_M1_aminopeptidases"/>
</dbReference>
<dbReference type="InterPro" id="IPR012778">
    <property type="entry name" value="Pept_M1_aminopeptidase"/>
</dbReference>
<dbReference type="NCBIfam" id="TIGR02412">
    <property type="entry name" value="pepN_strep_liv"/>
    <property type="match status" value="1"/>
</dbReference>
<dbReference type="CDD" id="cd09602">
    <property type="entry name" value="M1_APN"/>
    <property type="match status" value="1"/>
</dbReference>
<evidence type="ECO:0000256" key="1">
    <source>
        <dbReference type="ARBA" id="ARBA00010136"/>
    </source>
</evidence>
<dbReference type="EMBL" id="CAJJDM010000026">
    <property type="protein sequence ID" value="CAD8058119.1"/>
    <property type="molecule type" value="Genomic_DNA"/>
</dbReference>
<dbReference type="InterPro" id="IPR014782">
    <property type="entry name" value="Peptidase_M1_dom"/>
</dbReference>
<comment type="caution">
    <text evidence="5">The sequence shown here is derived from an EMBL/GenBank/DDBJ whole genome shotgun (WGS) entry which is preliminary data.</text>
</comment>
<dbReference type="OMA" id="LDFFHDH"/>
<feature type="domain" description="Aminopeptidase N-like N-terminal" evidence="4">
    <location>
        <begin position="56"/>
        <end position="199"/>
    </location>
</feature>